<dbReference type="AlphaFoldDB" id="A0A6B2G173"/>
<dbReference type="InterPro" id="IPR000850">
    <property type="entry name" value="Adenylat/UMP-CMP_kin"/>
</dbReference>
<dbReference type="GO" id="GO:0009123">
    <property type="term" value="P:nucleoside monophosphate metabolic process"/>
    <property type="evidence" value="ECO:0007669"/>
    <property type="project" value="UniProtKB-ARBA"/>
</dbReference>
<protein>
    <submittedName>
        <fullName evidence="10">UMP-CMP kinase (Trinotate prediction)</fullName>
    </submittedName>
</protein>
<dbReference type="SUPFAM" id="SSF52540">
    <property type="entry name" value="P-loop containing nucleoside triphosphate hydrolases"/>
    <property type="match status" value="1"/>
</dbReference>
<keyword evidence="4 9" id="KW-0418">Kinase</keyword>
<dbReference type="PROSITE" id="PS00113">
    <property type="entry name" value="ADENYLATE_KINASE"/>
    <property type="match status" value="1"/>
</dbReference>
<keyword evidence="3" id="KW-0547">Nucleotide-binding</keyword>
<keyword evidence="2 9" id="KW-0808">Transferase</keyword>
<evidence type="ECO:0000313" key="10">
    <source>
        <dbReference type="EMBL" id="NDJ97272.1"/>
    </source>
</evidence>
<accession>A0A6B2G173</accession>
<dbReference type="GO" id="GO:0016776">
    <property type="term" value="F:phosphotransferase activity, phosphate group as acceptor"/>
    <property type="evidence" value="ECO:0007669"/>
    <property type="project" value="InterPro"/>
</dbReference>
<evidence type="ECO:0000256" key="8">
    <source>
        <dbReference type="ARBA" id="ARBA00048116"/>
    </source>
</evidence>
<evidence type="ECO:0000256" key="5">
    <source>
        <dbReference type="ARBA" id="ARBA00022840"/>
    </source>
</evidence>
<dbReference type="GO" id="GO:0006221">
    <property type="term" value="P:pyrimidine nucleotide biosynthetic process"/>
    <property type="evidence" value="ECO:0007669"/>
    <property type="project" value="UniProtKB-KW"/>
</dbReference>
<comment type="similarity">
    <text evidence="9">Belongs to the adenylate kinase family.</text>
</comment>
<evidence type="ECO:0000256" key="9">
    <source>
        <dbReference type="RuleBase" id="RU003330"/>
    </source>
</evidence>
<dbReference type="PRINTS" id="PR00094">
    <property type="entry name" value="ADENYLTKNASE"/>
</dbReference>
<dbReference type="Gene3D" id="3.40.50.300">
    <property type="entry name" value="P-loop containing nucleotide triphosphate hydrolases"/>
    <property type="match status" value="1"/>
</dbReference>
<evidence type="ECO:0000256" key="4">
    <source>
        <dbReference type="ARBA" id="ARBA00022777"/>
    </source>
</evidence>
<keyword evidence="1" id="KW-0963">Cytoplasm</keyword>
<dbReference type="InterPro" id="IPR006266">
    <property type="entry name" value="UMP_CMP_kinase"/>
</dbReference>
<dbReference type="PANTHER" id="PTHR23359">
    <property type="entry name" value="NUCLEOTIDE KINASE"/>
    <property type="match status" value="1"/>
</dbReference>
<dbReference type="CDD" id="cd01428">
    <property type="entry name" value="ADK"/>
    <property type="match status" value="1"/>
</dbReference>
<dbReference type="InterPro" id="IPR027417">
    <property type="entry name" value="P-loop_NTPase"/>
</dbReference>
<keyword evidence="7" id="KW-0539">Nucleus</keyword>
<sequence>MEAVKDKAIVLSMDSILKPSIVFVLGPPGSGKGTQCKLLADKYKIHHMSAGDLLRREKDSGSDVGKGIEIYMKEGEIVPVEITIGLLEDEMNRLGWSNTFLIDGFPRSMNNFNGWTQTMVGKVNHKMVIFLEAGQETSINRVISRSGSLSRVDDNPESLKKRWLVYNTITRPVVDSLEKLCPIVFIDAEKSIETVFRSVEHALKGLISPIL</sequence>
<dbReference type="InterPro" id="IPR033690">
    <property type="entry name" value="Adenylat_kinase_CS"/>
</dbReference>
<keyword evidence="5" id="KW-0067">ATP-binding</keyword>
<dbReference type="HAMAP" id="MF_00235">
    <property type="entry name" value="Adenylate_kinase_Adk"/>
    <property type="match status" value="1"/>
</dbReference>
<dbReference type="EMBL" id="GHBR01002495">
    <property type="protein sequence ID" value="NDJ97272.1"/>
    <property type="molecule type" value="Transcribed_RNA"/>
</dbReference>
<proteinExistence type="inferred from homology"/>
<keyword evidence="6" id="KW-0665">Pyrimidine biosynthesis</keyword>
<evidence type="ECO:0000256" key="3">
    <source>
        <dbReference type="ARBA" id="ARBA00022741"/>
    </source>
</evidence>
<evidence type="ECO:0000256" key="6">
    <source>
        <dbReference type="ARBA" id="ARBA00022975"/>
    </source>
</evidence>
<dbReference type="Pfam" id="PF00406">
    <property type="entry name" value="ADK"/>
    <property type="match status" value="1"/>
</dbReference>
<evidence type="ECO:0000256" key="2">
    <source>
        <dbReference type="ARBA" id="ARBA00022679"/>
    </source>
</evidence>
<dbReference type="NCBIfam" id="TIGR01359">
    <property type="entry name" value="UMP_CMP_kin_fam"/>
    <property type="match status" value="1"/>
</dbReference>
<evidence type="ECO:0000256" key="7">
    <source>
        <dbReference type="ARBA" id="ARBA00023242"/>
    </source>
</evidence>
<name>A0A6B2G173_MYXSQ</name>
<dbReference type="GO" id="GO:0006207">
    <property type="term" value="P:'de novo' pyrimidine nucleobase biosynthetic process"/>
    <property type="evidence" value="ECO:0007669"/>
    <property type="project" value="InterPro"/>
</dbReference>
<reference evidence="10" key="1">
    <citation type="submission" date="2018-11" db="EMBL/GenBank/DDBJ databases">
        <title>Myxobolus squamalis genome and transcriptome.</title>
        <authorList>
            <person name="Yahalomi D."/>
            <person name="Atkinson S.D."/>
            <person name="Neuhof M."/>
            <person name="Chang E.S."/>
            <person name="Philippe H."/>
            <person name="Cartwright P."/>
            <person name="Bartholomew J.L."/>
            <person name="Huchon D."/>
        </authorList>
    </citation>
    <scope>NUCLEOTIDE SEQUENCE</scope>
    <source>
        <strain evidence="10">71B08</strain>
        <tissue evidence="10">Whole</tissue>
    </source>
</reference>
<organism evidence="10">
    <name type="scientific">Myxobolus squamalis</name>
    <name type="common">Myxosporean</name>
    <dbReference type="NCBI Taxonomy" id="59785"/>
    <lineage>
        <taxon>Eukaryota</taxon>
        <taxon>Metazoa</taxon>
        <taxon>Cnidaria</taxon>
        <taxon>Myxozoa</taxon>
        <taxon>Myxosporea</taxon>
        <taxon>Bivalvulida</taxon>
        <taxon>Platysporina</taxon>
        <taxon>Myxobolidae</taxon>
        <taxon>Myxobolus</taxon>
    </lineage>
</organism>
<dbReference type="GO" id="GO:0019205">
    <property type="term" value="F:nucleobase-containing compound kinase activity"/>
    <property type="evidence" value="ECO:0007669"/>
    <property type="project" value="InterPro"/>
</dbReference>
<comment type="catalytic activity">
    <reaction evidence="8">
        <text>UMP + ATP = UDP + ADP</text>
        <dbReference type="Rhea" id="RHEA:24400"/>
        <dbReference type="ChEBI" id="CHEBI:30616"/>
        <dbReference type="ChEBI" id="CHEBI:57865"/>
        <dbReference type="ChEBI" id="CHEBI:58223"/>
        <dbReference type="ChEBI" id="CHEBI:456216"/>
        <dbReference type="EC" id="2.7.4.14"/>
    </reaction>
</comment>
<evidence type="ECO:0000256" key="1">
    <source>
        <dbReference type="ARBA" id="ARBA00022490"/>
    </source>
</evidence>
<dbReference type="GO" id="GO:0005524">
    <property type="term" value="F:ATP binding"/>
    <property type="evidence" value="ECO:0007669"/>
    <property type="project" value="UniProtKB-KW"/>
</dbReference>